<feature type="signal peptide" evidence="1">
    <location>
        <begin position="1"/>
        <end position="17"/>
    </location>
</feature>
<organism evidence="2">
    <name type="scientific">Graphocephala atropunctata</name>
    <dbReference type="NCBI Taxonomy" id="36148"/>
    <lineage>
        <taxon>Eukaryota</taxon>
        <taxon>Metazoa</taxon>
        <taxon>Ecdysozoa</taxon>
        <taxon>Arthropoda</taxon>
        <taxon>Hexapoda</taxon>
        <taxon>Insecta</taxon>
        <taxon>Pterygota</taxon>
        <taxon>Neoptera</taxon>
        <taxon>Paraneoptera</taxon>
        <taxon>Hemiptera</taxon>
        <taxon>Auchenorrhyncha</taxon>
        <taxon>Membracoidea</taxon>
        <taxon>Cicadellidae</taxon>
        <taxon>Cicadellinae</taxon>
        <taxon>Cicadellini</taxon>
        <taxon>Graphocephala</taxon>
    </lineage>
</organism>
<protein>
    <submittedName>
        <fullName evidence="2">Uncharacterized protein</fullName>
    </submittedName>
</protein>
<reference evidence="2" key="1">
    <citation type="submission" date="2015-11" db="EMBL/GenBank/DDBJ databases">
        <title>De novo transcriptome assembly of four potential Pierce s Disease insect vectors from Arizona vineyards.</title>
        <authorList>
            <person name="Tassone E.E."/>
        </authorList>
    </citation>
    <scope>NUCLEOTIDE SEQUENCE</scope>
</reference>
<feature type="chain" id="PRO_5008587514" evidence="1">
    <location>
        <begin position="18"/>
        <end position="218"/>
    </location>
</feature>
<gene>
    <name evidence="2" type="ORF">g.17549</name>
</gene>
<name>A0A1B6LMK1_9HEMI</name>
<evidence type="ECO:0000313" key="2">
    <source>
        <dbReference type="EMBL" id="JAT24965.1"/>
    </source>
</evidence>
<proteinExistence type="predicted"/>
<accession>A0A1B6LMK1</accession>
<evidence type="ECO:0000256" key="1">
    <source>
        <dbReference type="SAM" id="SignalP"/>
    </source>
</evidence>
<sequence length="218" mass="24005">MFHVALCVAALVCCAAARKSGGGGSSSYSDGLDTVDYSLRDMFCDQPLFVNFAIKTEEIQLVDNACITSFPLPDDPNTYQLYYSRVFCDGSSDVVSFIATDIERGIIRSANPFVTVTNIVFGYVGCDTYLLIRNTNFGCSGEPEPYVFGMSPNCRPLGLSCLRKVEEIVGSSCLPEIDYYVLPQKLPNRCVTQQICINPTANNQFYKSIGLSRPLHHL</sequence>
<keyword evidence="1" id="KW-0732">Signal</keyword>
<dbReference type="AlphaFoldDB" id="A0A1B6LMK1"/>
<dbReference type="EMBL" id="GEBQ01015012">
    <property type="protein sequence ID" value="JAT24965.1"/>
    <property type="molecule type" value="Transcribed_RNA"/>
</dbReference>